<feature type="non-terminal residue" evidence="7">
    <location>
        <position position="1"/>
    </location>
</feature>
<sequence length="83" mass="8739">QTTALTHGLERIPAQLGYLVISDGAVLASAGELENDEQTATVLSELVATACGFRLQKGQDPPFKRLSGEWGYQTGGGGYQEGL</sequence>
<dbReference type="OrthoDB" id="275011at2759"/>
<dbReference type="GO" id="GO:0071986">
    <property type="term" value="C:Ragulator complex"/>
    <property type="evidence" value="ECO:0007669"/>
    <property type="project" value="InterPro"/>
</dbReference>
<dbReference type="EMBL" id="VZRI01012215">
    <property type="protein sequence ID" value="NWU99991.1"/>
    <property type="molecule type" value="Genomic_DNA"/>
</dbReference>
<dbReference type="GO" id="GO:0005085">
    <property type="term" value="F:guanyl-nucleotide exchange factor activity"/>
    <property type="evidence" value="ECO:0007669"/>
    <property type="project" value="TreeGrafter"/>
</dbReference>
<protein>
    <recommendedName>
        <fullName evidence="3">Ragulator complex protein LAMTOR4</fullName>
    </recommendedName>
    <alternativeName>
        <fullName evidence="5">Late endosomal/lysosomal adaptor and MAPK and MTOR activator 4</fullName>
    </alternativeName>
</protein>
<organism evidence="7 8">
    <name type="scientific">Upupa epops</name>
    <name type="common">Eurasian hoopoe</name>
    <dbReference type="NCBI Taxonomy" id="57439"/>
    <lineage>
        <taxon>Eukaryota</taxon>
        <taxon>Metazoa</taxon>
        <taxon>Chordata</taxon>
        <taxon>Craniata</taxon>
        <taxon>Vertebrata</taxon>
        <taxon>Euteleostomi</taxon>
        <taxon>Archelosauria</taxon>
        <taxon>Archosauria</taxon>
        <taxon>Dinosauria</taxon>
        <taxon>Saurischia</taxon>
        <taxon>Theropoda</taxon>
        <taxon>Coelurosauria</taxon>
        <taxon>Aves</taxon>
        <taxon>Neognathae</taxon>
        <taxon>Neoaves</taxon>
        <taxon>Telluraves</taxon>
        <taxon>Coraciimorphae</taxon>
        <taxon>Bucerotiformes</taxon>
        <taxon>Upupidae</taxon>
        <taxon>Upupa</taxon>
    </lineage>
</organism>
<dbReference type="GO" id="GO:0005764">
    <property type="term" value="C:lysosome"/>
    <property type="evidence" value="ECO:0007669"/>
    <property type="project" value="UniProtKB-SubCell"/>
</dbReference>
<evidence type="ECO:0000256" key="6">
    <source>
        <dbReference type="ARBA" id="ARBA00045571"/>
    </source>
</evidence>
<dbReference type="PANTHER" id="PTHR33967">
    <property type="entry name" value="RAGULATOR COMPLEX PROTEIN LAMTOR4"/>
    <property type="match status" value="1"/>
</dbReference>
<dbReference type="AlphaFoldDB" id="A0A7K6BDY0"/>
<keyword evidence="4" id="KW-0458">Lysosome</keyword>
<evidence type="ECO:0000256" key="1">
    <source>
        <dbReference type="ARBA" id="ARBA00004371"/>
    </source>
</evidence>
<dbReference type="InterPro" id="IPR034601">
    <property type="entry name" value="LAMTOR4"/>
</dbReference>
<proteinExistence type="inferred from homology"/>
<comment type="subcellular location">
    <subcellularLocation>
        <location evidence="1">Lysosome</location>
    </subcellularLocation>
</comment>
<accession>A0A7K6BDY0</accession>
<dbReference type="Proteomes" id="UP000544127">
    <property type="component" value="Unassembled WGS sequence"/>
</dbReference>
<evidence type="ECO:0000256" key="5">
    <source>
        <dbReference type="ARBA" id="ARBA00032690"/>
    </source>
</evidence>
<gene>
    <name evidence="7" type="primary">Lamtor4</name>
    <name evidence="7" type="ORF">UPUEPO_R14547</name>
</gene>
<dbReference type="PANTHER" id="PTHR33967:SF1">
    <property type="entry name" value="RAGULATOR COMPLEX PROTEIN LAMTOR4"/>
    <property type="match status" value="1"/>
</dbReference>
<feature type="non-terminal residue" evidence="7">
    <location>
        <position position="83"/>
    </location>
</feature>
<evidence type="ECO:0000256" key="3">
    <source>
        <dbReference type="ARBA" id="ARBA00016098"/>
    </source>
</evidence>
<dbReference type="GO" id="GO:0071230">
    <property type="term" value="P:cellular response to amino acid stimulus"/>
    <property type="evidence" value="ECO:0007669"/>
    <property type="project" value="InterPro"/>
</dbReference>
<name>A0A7K6BDY0_UPUEP</name>
<evidence type="ECO:0000313" key="7">
    <source>
        <dbReference type="EMBL" id="NWU99991.1"/>
    </source>
</evidence>
<evidence type="ECO:0000313" key="8">
    <source>
        <dbReference type="Proteomes" id="UP000544127"/>
    </source>
</evidence>
<evidence type="ECO:0000256" key="4">
    <source>
        <dbReference type="ARBA" id="ARBA00023228"/>
    </source>
</evidence>
<evidence type="ECO:0000256" key="2">
    <source>
        <dbReference type="ARBA" id="ARBA00010627"/>
    </source>
</evidence>
<dbReference type="GO" id="GO:0032008">
    <property type="term" value="P:positive regulation of TOR signaling"/>
    <property type="evidence" value="ECO:0007669"/>
    <property type="project" value="InterPro"/>
</dbReference>
<comment type="caution">
    <text evidence="7">The sequence shown here is derived from an EMBL/GenBank/DDBJ whole genome shotgun (WGS) entry which is preliminary data.</text>
</comment>
<comment type="similarity">
    <text evidence="2">Belongs to the LAMTOR4 family.</text>
</comment>
<reference evidence="7 8" key="1">
    <citation type="submission" date="2019-09" db="EMBL/GenBank/DDBJ databases">
        <title>Bird 10,000 Genomes (B10K) Project - Family phase.</title>
        <authorList>
            <person name="Zhang G."/>
        </authorList>
    </citation>
    <scope>NUCLEOTIDE SEQUENCE [LARGE SCALE GENOMIC DNA]</scope>
    <source>
        <strain evidence="7">B10K-DU-012-37</strain>
    </source>
</reference>
<keyword evidence="8" id="KW-1185">Reference proteome</keyword>
<comment type="function">
    <text evidence="6">As part of the Ragulator complex it is involved in amino acid sensing and activation of mTORC1, a signaling complex promoting cell growth in response to growth factors, energy levels, and amino acids. Activated by amino acids through a mechanism involving the lysosomal V-ATPase, the Ragulator plays a dual role for the small GTPases Rag (RagA/RRAGA, RagB/RRAGB, RagC/RRAGC and/or RagD/RRAGD): it (1) acts as a guanine nucleotide exchange factor (GEF), activating the small GTPases Rag and (2) mediates recruitment of Rag GTPases to the lysosome membrane. Activated Ragulator and Rag GTPases function as a scaffold recruiting mTORC1 to lysosomes where it is in turn activated.</text>
</comment>